<dbReference type="RefSeq" id="WP_085793530.1">
    <property type="nucleotide sequence ID" value="NZ_FWFK01000008.1"/>
</dbReference>
<proteinExistence type="predicted"/>
<evidence type="ECO:0000313" key="3">
    <source>
        <dbReference type="Proteomes" id="UP000193570"/>
    </source>
</evidence>
<sequence length="66" mass="6950">MQRTVVRKLQLACFGLVHVPLAAVAAFGLPAEAYELVGVAFVTTLGTALMVWGIIERLLASAARPA</sequence>
<evidence type="ECO:0000313" key="2">
    <source>
        <dbReference type="EMBL" id="SLN72793.1"/>
    </source>
</evidence>
<dbReference type="EMBL" id="FWFK01000008">
    <property type="protein sequence ID" value="SLN72793.1"/>
    <property type="molecule type" value="Genomic_DNA"/>
</dbReference>
<organism evidence="2 3">
    <name type="scientific">Roseivivax jejudonensis</name>
    <dbReference type="NCBI Taxonomy" id="1529041"/>
    <lineage>
        <taxon>Bacteria</taxon>
        <taxon>Pseudomonadati</taxon>
        <taxon>Pseudomonadota</taxon>
        <taxon>Alphaproteobacteria</taxon>
        <taxon>Rhodobacterales</taxon>
        <taxon>Roseobacteraceae</taxon>
        <taxon>Roseivivax</taxon>
    </lineage>
</organism>
<keyword evidence="1" id="KW-0812">Transmembrane</keyword>
<reference evidence="2 3" key="1">
    <citation type="submission" date="2017-03" db="EMBL/GenBank/DDBJ databases">
        <authorList>
            <person name="Afonso C.L."/>
            <person name="Miller P.J."/>
            <person name="Scott M.A."/>
            <person name="Spackman E."/>
            <person name="Goraichik I."/>
            <person name="Dimitrov K.M."/>
            <person name="Suarez D.L."/>
            <person name="Swayne D.E."/>
        </authorList>
    </citation>
    <scope>NUCLEOTIDE SEQUENCE [LARGE SCALE GENOMIC DNA]</scope>
    <source>
        <strain evidence="2 3">CECT 8625</strain>
    </source>
</reference>
<gene>
    <name evidence="2" type="ORF">ROJ8625_03883</name>
</gene>
<dbReference type="OrthoDB" id="7873468at2"/>
<dbReference type="Proteomes" id="UP000193570">
    <property type="component" value="Unassembled WGS sequence"/>
</dbReference>
<name>A0A1X7A7U3_9RHOB</name>
<dbReference type="AlphaFoldDB" id="A0A1X7A7U3"/>
<keyword evidence="1" id="KW-1133">Transmembrane helix</keyword>
<feature type="transmembrane region" description="Helical" evidence="1">
    <location>
        <begin position="36"/>
        <end position="55"/>
    </location>
</feature>
<accession>A0A1X7A7U3</accession>
<keyword evidence="1" id="KW-0472">Membrane</keyword>
<evidence type="ECO:0000256" key="1">
    <source>
        <dbReference type="SAM" id="Phobius"/>
    </source>
</evidence>
<keyword evidence="3" id="KW-1185">Reference proteome</keyword>
<protein>
    <submittedName>
        <fullName evidence="2">Uncharacterized protein</fullName>
    </submittedName>
</protein>